<dbReference type="EMBL" id="HBGE01011458">
    <property type="protein sequence ID" value="CAD9099667.1"/>
    <property type="molecule type" value="Transcribed_RNA"/>
</dbReference>
<dbReference type="InterPro" id="IPR027417">
    <property type="entry name" value="P-loop_NTPase"/>
</dbReference>
<accession>A0A7S1LBE9</accession>
<feature type="transmembrane region" description="Helical" evidence="2">
    <location>
        <begin position="214"/>
        <end position="237"/>
    </location>
</feature>
<name>A0A7S1LBE9_ALECA</name>
<evidence type="ECO:0000313" key="3">
    <source>
        <dbReference type="EMBL" id="CAD9099667.1"/>
    </source>
</evidence>
<evidence type="ECO:0008006" key="4">
    <source>
        <dbReference type="Google" id="ProtNLM"/>
    </source>
</evidence>
<keyword evidence="2" id="KW-1133">Transmembrane helix</keyword>
<feature type="transmembrane region" description="Helical" evidence="2">
    <location>
        <begin position="243"/>
        <end position="264"/>
    </location>
</feature>
<dbReference type="AlphaFoldDB" id="A0A7S1LBE9"/>
<keyword evidence="1" id="KW-0175">Coiled coil</keyword>
<evidence type="ECO:0000256" key="1">
    <source>
        <dbReference type="SAM" id="Coils"/>
    </source>
</evidence>
<protein>
    <recommendedName>
        <fullName evidence="4">AIG1-type G domain-containing protein</fullName>
    </recommendedName>
</protein>
<feature type="coiled-coil region" evidence="1">
    <location>
        <begin position="175"/>
        <end position="209"/>
    </location>
</feature>
<proteinExistence type="predicted"/>
<keyword evidence="2" id="KW-0812">Transmembrane</keyword>
<evidence type="ECO:0000256" key="2">
    <source>
        <dbReference type="SAM" id="Phobius"/>
    </source>
</evidence>
<reference evidence="3" key="1">
    <citation type="submission" date="2021-01" db="EMBL/GenBank/DDBJ databases">
        <authorList>
            <person name="Corre E."/>
            <person name="Pelletier E."/>
            <person name="Niang G."/>
            <person name="Scheremetjew M."/>
            <person name="Finn R."/>
            <person name="Kale V."/>
            <person name="Holt S."/>
            <person name="Cochrane G."/>
            <person name="Meng A."/>
            <person name="Brown T."/>
            <person name="Cohen L."/>
        </authorList>
    </citation>
    <scope>NUCLEOTIDE SEQUENCE</scope>
    <source>
        <strain evidence="3">OF101</strain>
    </source>
</reference>
<dbReference type="SUPFAM" id="SSF52540">
    <property type="entry name" value="P-loop containing nucleoside triphosphate hydrolases"/>
    <property type="match status" value="1"/>
</dbReference>
<dbReference type="Gene3D" id="3.40.50.300">
    <property type="entry name" value="P-loop containing nucleotide triphosphate hydrolases"/>
    <property type="match status" value="1"/>
</dbReference>
<gene>
    <name evidence="3" type="ORF">ACAT0790_LOCUS6725</name>
</gene>
<sequence length="333" mass="36185">MGKMQLTVFDTPGLGDTKGRSLDYLDQIMDALKQEMPDAIVLVTDERKFGIEVNVGLLALRQCLYLAFSPGRIILLTNKFPTHFQLKNSDPFIEEFGEAEEHLKTLAQEKLHEVSEIMTHSDGTESLTSVVRNSNEQFDGIPLLRQMLCSLPPNAWPGLQKAKTFTKARADAYQAVHNNSDYEQAQQEAEDLKELVAELKLEVESYKGKRTAGWAVAAAGAGVGVLLAAGAMPAAILFAGAGYVAAGAGAAGTAGAVVGLWEAANAGQVVKRLKEADKRLAAAGNKKEHAVRMQQEAKEYLRRMDFLKARLSDRILASDISQLKDLGAEKTEL</sequence>
<keyword evidence="2" id="KW-0472">Membrane</keyword>
<organism evidence="3">
    <name type="scientific">Alexandrium catenella</name>
    <name type="common">Red tide dinoflagellate</name>
    <name type="synonym">Gonyaulax catenella</name>
    <dbReference type="NCBI Taxonomy" id="2925"/>
    <lineage>
        <taxon>Eukaryota</taxon>
        <taxon>Sar</taxon>
        <taxon>Alveolata</taxon>
        <taxon>Dinophyceae</taxon>
        <taxon>Gonyaulacales</taxon>
        <taxon>Pyrocystaceae</taxon>
        <taxon>Alexandrium</taxon>
    </lineage>
</organism>